<dbReference type="AlphaFoldDB" id="A0A7I7Y6B0"/>
<dbReference type="PROSITE" id="PS50801">
    <property type="entry name" value="STAS"/>
    <property type="match status" value="1"/>
</dbReference>
<accession>A0A7I7Y6B0</accession>
<name>A0A7I7Y6B0_9MYCO</name>
<sequence>MSGARVMESLVVDREARADAVLVRVRGDVDSITVGELHSQLTAARELAATHPARLLVIDLQPVTFFGSAGLNAIYDCREQGLAAGTSVRLVAADNEYVLRPLEVTKLDRVFEVHRTLTDALGNTDRQEREQHP</sequence>
<dbReference type="Pfam" id="PF01740">
    <property type="entry name" value="STAS"/>
    <property type="match status" value="1"/>
</dbReference>
<reference evidence="2 3" key="1">
    <citation type="journal article" date="2019" name="Emerg. Microbes Infect.">
        <title>Comprehensive subspecies identification of 175 nontuberculous mycobacteria species based on 7547 genomic profiles.</title>
        <authorList>
            <person name="Matsumoto Y."/>
            <person name="Kinjo T."/>
            <person name="Motooka D."/>
            <person name="Nabeya D."/>
            <person name="Jung N."/>
            <person name="Uechi K."/>
            <person name="Horii T."/>
            <person name="Iida T."/>
            <person name="Fujita J."/>
            <person name="Nakamura S."/>
        </authorList>
    </citation>
    <scope>NUCLEOTIDE SEQUENCE [LARGE SCALE GENOMIC DNA]</scope>
    <source>
        <strain evidence="2 3">JCM 14738</strain>
    </source>
</reference>
<evidence type="ECO:0000313" key="3">
    <source>
        <dbReference type="Proteomes" id="UP000467385"/>
    </source>
</evidence>
<dbReference type="CDD" id="cd07043">
    <property type="entry name" value="STAS_anti-anti-sigma_factors"/>
    <property type="match status" value="1"/>
</dbReference>
<organism evidence="2 3">
    <name type="scientific">Mycobacterium conspicuum</name>
    <dbReference type="NCBI Taxonomy" id="44010"/>
    <lineage>
        <taxon>Bacteria</taxon>
        <taxon>Bacillati</taxon>
        <taxon>Actinomycetota</taxon>
        <taxon>Actinomycetes</taxon>
        <taxon>Mycobacteriales</taxon>
        <taxon>Mycobacteriaceae</taxon>
        <taxon>Mycobacterium</taxon>
    </lineage>
</organism>
<dbReference type="EMBL" id="AP022613">
    <property type="protein sequence ID" value="BBZ37228.1"/>
    <property type="molecule type" value="Genomic_DNA"/>
</dbReference>
<dbReference type="PANTHER" id="PTHR33495:SF2">
    <property type="entry name" value="ANTI-SIGMA FACTOR ANTAGONIST TM_1081-RELATED"/>
    <property type="match status" value="1"/>
</dbReference>
<keyword evidence="3" id="KW-1185">Reference proteome</keyword>
<dbReference type="GO" id="GO:0043856">
    <property type="term" value="F:anti-sigma factor antagonist activity"/>
    <property type="evidence" value="ECO:0007669"/>
    <property type="project" value="TreeGrafter"/>
</dbReference>
<evidence type="ECO:0000259" key="1">
    <source>
        <dbReference type="PROSITE" id="PS50801"/>
    </source>
</evidence>
<dbReference type="Gene3D" id="3.30.750.24">
    <property type="entry name" value="STAS domain"/>
    <property type="match status" value="1"/>
</dbReference>
<gene>
    <name evidence="2" type="ORF">MCNS_02910</name>
</gene>
<proteinExistence type="predicted"/>
<dbReference type="InterPro" id="IPR036513">
    <property type="entry name" value="STAS_dom_sf"/>
</dbReference>
<feature type="domain" description="STAS" evidence="1">
    <location>
        <begin position="10"/>
        <end position="124"/>
    </location>
</feature>
<dbReference type="PANTHER" id="PTHR33495">
    <property type="entry name" value="ANTI-SIGMA FACTOR ANTAGONIST TM_1081-RELATED-RELATED"/>
    <property type="match status" value="1"/>
</dbReference>
<dbReference type="SUPFAM" id="SSF52091">
    <property type="entry name" value="SpoIIaa-like"/>
    <property type="match status" value="1"/>
</dbReference>
<protein>
    <recommendedName>
        <fullName evidence="1">STAS domain-containing protein</fullName>
    </recommendedName>
</protein>
<evidence type="ECO:0000313" key="2">
    <source>
        <dbReference type="EMBL" id="BBZ37228.1"/>
    </source>
</evidence>
<dbReference type="InterPro" id="IPR002645">
    <property type="entry name" value="STAS_dom"/>
</dbReference>
<dbReference type="Proteomes" id="UP000467385">
    <property type="component" value="Chromosome"/>
</dbReference>